<dbReference type="RefSeq" id="WP_159432332.1">
    <property type="nucleotide sequence ID" value="NZ_FQWY01000050.1"/>
</dbReference>
<keyword evidence="2" id="KW-1185">Reference proteome</keyword>
<gene>
    <name evidence="1" type="ORF">SAMN02745221_02049</name>
</gene>
<name>A0A1M5RJ19_9FIRM</name>
<accession>A0A1M5RJ19</accession>
<dbReference type="Proteomes" id="UP000242329">
    <property type="component" value="Unassembled WGS sequence"/>
</dbReference>
<evidence type="ECO:0000313" key="1">
    <source>
        <dbReference type="EMBL" id="SHH26352.1"/>
    </source>
</evidence>
<organism evidence="1 2">
    <name type="scientific">Thermosyntropha lipolytica DSM 11003</name>
    <dbReference type="NCBI Taxonomy" id="1123382"/>
    <lineage>
        <taxon>Bacteria</taxon>
        <taxon>Bacillati</taxon>
        <taxon>Bacillota</taxon>
        <taxon>Clostridia</taxon>
        <taxon>Eubacteriales</taxon>
        <taxon>Syntrophomonadaceae</taxon>
        <taxon>Thermosyntropha</taxon>
    </lineage>
</organism>
<proteinExistence type="predicted"/>
<dbReference type="STRING" id="1123382.SAMN02745221_02049"/>
<dbReference type="EMBL" id="FQWY01000050">
    <property type="protein sequence ID" value="SHH26352.1"/>
    <property type="molecule type" value="Genomic_DNA"/>
</dbReference>
<dbReference type="AlphaFoldDB" id="A0A1M5RJ19"/>
<sequence length="50" mass="6542">MTCRKILKGFMEWWQGYLREDIWDREHYEEFVDWMYCHGIDVEQYMPYWK</sequence>
<protein>
    <submittedName>
        <fullName evidence="1">Uncharacterized protein</fullName>
    </submittedName>
</protein>
<evidence type="ECO:0000313" key="2">
    <source>
        <dbReference type="Proteomes" id="UP000242329"/>
    </source>
</evidence>
<reference evidence="2" key="1">
    <citation type="submission" date="2016-11" db="EMBL/GenBank/DDBJ databases">
        <authorList>
            <person name="Varghese N."/>
            <person name="Submissions S."/>
        </authorList>
    </citation>
    <scope>NUCLEOTIDE SEQUENCE [LARGE SCALE GENOMIC DNA]</scope>
    <source>
        <strain evidence="2">DSM 11003</strain>
    </source>
</reference>